<feature type="domain" description="Plus3" evidence="3">
    <location>
        <begin position="161"/>
        <end position="284"/>
    </location>
</feature>
<protein>
    <submittedName>
        <fullName evidence="5">Uncharacterized protein</fullName>
    </submittedName>
</protein>
<dbReference type="InterPro" id="IPR003169">
    <property type="entry name" value="GYF"/>
</dbReference>
<feature type="domain" description="GYF" evidence="2">
    <location>
        <begin position="513"/>
        <end position="567"/>
    </location>
</feature>
<dbReference type="InterPro" id="IPR004343">
    <property type="entry name" value="Plus-3_dom"/>
</dbReference>
<keyword evidence="6" id="KW-1185">Reference proteome</keyword>
<dbReference type="SUPFAM" id="SSF55277">
    <property type="entry name" value="GYF domain"/>
    <property type="match status" value="1"/>
</dbReference>
<feature type="region of interest" description="Disordered" evidence="1">
    <location>
        <begin position="462"/>
        <end position="503"/>
    </location>
</feature>
<feature type="compositionally biased region" description="Acidic residues" evidence="1">
    <location>
        <begin position="487"/>
        <end position="501"/>
    </location>
</feature>
<feature type="domain" description="DM2" evidence="4">
    <location>
        <begin position="29"/>
        <end position="112"/>
    </location>
</feature>
<proteinExistence type="predicted"/>
<dbReference type="PROSITE" id="PS51360">
    <property type="entry name" value="PLUS3"/>
    <property type="match status" value="1"/>
</dbReference>
<dbReference type="GO" id="GO:0003677">
    <property type="term" value="F:DNA binding"/>
    <property type="evidence" value="ECO:0007669"/>
    <property type="project" value="InterPro"/>
</dbReference>
<comment type="caution">
    <text evidence="5">The sequence shown here is derived from an EMBL/GenBank/DDBJ whole genome shotgun (WGS) entry which is preliminary data.</text>
</comment>
<dbReference type="SMART" id="SM00444">
    <property type="entry name" value="GYF"/>
    <property type="match status" value="1"/>
</dbReference>
<dbReference type="PROSITE" id="PS51925">
    <property type="entry name" value="SWIB_MDM2"/>
    <property type="match status" value="1"/>
</dbReference>
<dbReference type="PROSITE" id="PS50829">
    <property type="entry name" value="GYF"/>
    <property type="match status" value="1"/>
</dbReference>
<feature type="compositionally biased region" description="Basic and acidic residues" evidence="1">
    <location>
        <begin position="1"/>
        <end position="17"/>
    </location>
</feature>
<gene>
    <name evidence="5" type="ORF">Scep_018424</name>
</gene>
<evidence type="ECO:0000259" key="3">
    <source>
        <dbReference type="PROSITE" id="PS51360"/>
    </source>
</evidence>
<feature type="compositionally biased region" description="Basic and acidic residues" evidence="1">
    <location>
        <begin position="468"/>
        <end position="482"/>
    </location>
</feature>
<dbReference type="SUPFAM" id="SSF47592">
    <property type="entry name" value="SWIB/MDM2 domain"/>
    <property type="match status" value="1"/>
</dbReference>
<sequence length="576" mass="66259">MDEKWDDQHPSMKEYRRSSTKRSKKKPKKIEFIGWASKDLIQFLSSIHKDTSKSFSQYEVHDMIKAYINEHQLVHPEKKKKVLCDERLKKLFGRKSVNRNKIYDLLEPHFAINEDQSEEDSSNDSEEESLRAQKRQRKILTDGSAYKAKRVKEPPQSRFAQMSVKNIKLVYLKKSLIEDLLKTPDTFNDKVLGSFVRIKPDLRNFVQRNTYLIGQVTGVKNADKEVFLQVRNVKKGVPISMLSDNDLTEEECDDLQKKMKDGVLEKITIVELQEKARSLHADITNHAIKTELALLENLIDQANEKGWRRELFEYLERRALLKKPEERTRLLQEVPMVIPDQEVEIETIPDSPEENSREYELKEMFHKETESLHVLEEEKSIPSNFAVIPDAAGDNGVCHLKAGKTETEGLVTSSPTTDLKERALDKPLQDELRSNEEAISAIGSKKNDDNWGLDRSGNEETIVASTCEKNDRDQVAGERRSPLCEPIDIDDDNNDDNDGDDDLHNEVVEDPTNCVWHYVDPFGDVQGPFSMVMLEKWHGGNYFSPDFKVWKTGQSQEAAILLTDALALTFKKAKKQ</sequence>
<dbReference type="InterPro" id="IPR058668">
    <property type="entry name" value="NERD_dom"/>
</dbReference>
<name>A0AAP0NM53_9MAGN</name>
<dbReference type="Gene3D" id="3.30.1490.40">
    <property type="match status" value="1"/>
</dbReference>
<evidence type="ECO:0000259" key="4">
    <source>
        <dbReference type="PROSITE" id="PS51925"/>
    </source>
</evidence>
<organism evidence="5 6">
    <name type="scientific">Stephania cephalantha</name>
    <dbReference type="NCBI Taxonomy" id="152367"/>
    <lineage>
        <taxon>Eukaryota</taxon>
        <taxon>Viridiplantae</taxon>
        <taxon>Streptophyta</taxon>
        <taxon>Embryophyta</taxon>
        <taxon>Tracheophyta</taxon>
        <taxon>Spermatophyta</taxon>
        <taxon>Magnoliopsida</taxon>
        <taxon>Ranunculales</taxon>
        <taxon>Menispermaceae</taxon>
        <taxon>Menispermoideae</taxon>
        <taxon>Cissampelideae</taxon>
        <taxon>Stephania</taxon>
    </lineage>
</organism>
<dbReference type="EMBL" id="JBBNAG010000008">
    <property type="protein sequence ID" value="KAK9110905.1"/>
    <property type="molecule type" value="Genomic_DNA"/>
</dbReference>
<dbReference type="SUPFAM" id="SSF159042">
    <property type="entry name" value="Plus3-like"/>
    <property type="match status" value="1"/>
</dbReference>
<feature type="compositionally biased region" description="Acidic residues" evidence="1">
    <location>
        <begin position="115"/>
        <end position="127"/>
    </location>
</feature>
<evidence type="ECO:0000259" key="2">
    <source>
        <dbReference type="PROSITE" id="PS50829"/>
    </source>
</evidence>
<dbReference type="PANTHER" id="PTHR46851:SF11">
    <property type="entry name" value="GYF DOMAIN-CONTAINING PROTEIN"/>
    <property type="match status" value="1"/>
</dbReference>
<dbReference type="Pfam" id="PF02201">
    <property type="entry name" value="SWIB"/>
    <property type="match status" value="1"/>
</dbReference>
<dbReference type="AlphaFoldDB" id="A0AAP0NM53"/>
<dbReference type="CDD" id="cd10567">
    <property type="entry name" value="SWIB-MDM2_like"/>
    <property type="match status" value="1"/>
</dbReference>
<reference evidence="5 6" key="1">
    <citation type="submission" date="2024-01" db="EMBL/GenBank/DDBJ databases">
        <title>Genome assemblies of Stephania.</title>
        <authorList>
            <person name="Yang L."/>
        </authorList>
    </citation>
    <scope>NUCLEOTIDE SEQUENCE [LARGE SCALE GENOMIC DNA]</scope>
    <source>
        <strain evidence="5">JXDWG</strain>
        <tissue evidence="5">Leaf</tissue>
    </source>
</reference>
<dbReference type="SMART" id="SM00719">
    <property type="entry name" value="Plus3"/>
    <property type="match status" value="1"/>
</dbReference>
<dbReference type="InterPro" id="IPR035445">
    <property type="entry name" value="GYF-like_dom_sf"/>
</dbReference>
<dbReference type="PANTHER" id="PTHR46851">
    <property type="entry name" value="OS01G0884500 PROTEIN"/>
    <property type="match status" value="1"/>
</dbReference>
<feature type="compositionally biased region" description="Basic residues" evidence="1">
    <location>
        <begin position="18"/>
        <end position="27"/>
    </location>
</feature>
<evidence type="ECO:0000313" key="6">
    <source>
        <dbReference type="Proteomes" id="UP001419268"/>
    </source>
</evidence>
<dbReference type="InterPro" id="IPR036885">
    <property type="entry name" value="SWIB_MDM2_dom_sf"/>
</dbReference>
<accession>A0AAP0NM53</accession>
<feature type="region of interest" description="Disordered" evidence="1">
    <location>
        <begin position="114"/>
        <end position="134"/>
    </location>
</feature>
<dbReference type="Pfam" id="PF02213">
    <property type="entry name" value="GYF"/>
    <property type="match status" value="1"/>
</dbReference>
<dbReference type="InterPro" id="IPR036128">
    <property type="entry name" value="Plus3-like_sf"/>
</dbReference>
<dbReference type="Gene3D" id="3.90.70.200">
    <property type="entry name" value="Plus-3 domain"/>
    <property type="match status" value="1"/>
</dbReference>
<evidence type="ECO:0000313" key="5">
    <source>
        <dbReference type="EMBL" id="KAK9110905.1"/>
    </source>
</evidence>
<feature type="region of interest" description="Disordered" evidence="1">
    <location>
        <begin position="1"/>
        <end position="27"/>
    </location>
</feature>
<dbReference type="Proteomes" id="UP001419268">
    <property type="component" value="Unassembled WGS sequence"/>
</dbReference>
<dbReference type="Pfam" id="PF25980">
    <property type="entry name" value="NERD_plant"/>
    <property type="match status" value="1"/>
</dbReference>
<dbReference type="InterPro" id="IPR045894">
    <property type="entry name" value="At5g08430-like"/>
</dbReference>
<dbReference type="InterPro" id="IPR003121">
    <property type="entry name" value="SWIB_MDM2_domain"/>
</dbReference>
<dbReference type="Gene3D" id="1.10.245.10">
    <property type="entry name" value="SWIB/MDM2 domain"/>
    <property type="match status" value="1"/>
</dbReference>
<evidence type="ECO:0000256" key="1">
    <source>
        <dbReference type="SAM" id="MobiDB-lite"/>
    </source>
</evidence>
<dbReference type="Pfam" id="PF03126">
    <property type="entry name" value="Plus-3"/>
    <property type="match status" value="1"/>
</dbReference>